<comment type="caution">
    <text evidence="1">The sequence shown here is derived from an EMBL/GenBank/DDBJ whole genome shotgun (WGS) entry which is preliminary data.</text>
</comment>
<dbReference type="AlphaFoldDB" id="A0A8S1KM52"/>
<accession>A0A8S1KM52</accession>
<sequence>MNSSDLLQQFNDFKRKLKAQVQSNEITKSPQNNKVKTQTSSQKINSTIKTKINLTKHQNKIQDRCNTNLGNTNSNHIQSPKNNLQLQCITHENICTQQQNTQSFQSSNSPNKKETMVYKLLNQEQLHKFYSTFQSISEDEVKQLPNEYKQLLKQLANFVNEKLLQ</sequence>
<keyword evidence="2" id="KW-1185">Reference proteome</keyword>
<proteinExistence type="predicted"/>
<dbReference type="OrthoDB" id="298632at2759"/>
<evidence type="ECO:0000313" key="2">
    <source>
        <dbReference type="Proteomes" id="UP000692954"/>
    </source>
</evidence>
<dbReference type="Proteomes" id="UP000692954">
    <property type="component" value="Unassembled WGS sequence"/>
</dbReference>
<gene>
    <name evidence="1" type="ORF">PSON_ATCC_30995.1.T0090295</name>
</gene>
<dbReference type="EMBL" id="CAJJDN010000009">
    <property type="protein sequence ID" value="CAD8055541.1"/>
    <property type="molecule type" value="Genomic_DNA"/>
</dbReference>
<organism evidence="1 2">
    <name type="scientific">Paramecium sonneborni</name>
    <dbReference type="NCBI Taxonomy" id="65129"/>
    <lineage>
        <taxon>Eukaryota</taxon>
        <taxon>Sar</taxon>
        <taxon>Alveolata</taxon>
        <taxon>Ciliophora</taxon>
        <taxon>Intramacronucleata</taxon>
        <taxon>Oligohymenophorea</taxon>
        <taxon>Peniculida</taxon>
        <taxon>Parameciidae</taxon>
        <taxon>Paramecium</taxon>
    </lineage>
</organism>
<evidence type="ECO:0000313" key="1">
    <source>
        <dbReference type="EMBL" id="CAD8055541.1"/>
    </source>
</evidence>
<name>A0A8S1KM52_9CILI</name>
<reference evidence="1" key="1">
    <citation type="submission" date="2021-01" db="EMBL/GenBank/DDBJ databases">
        <authorList>
            <consortium name="Genoscope - CEA"/>
            <person name="William W."/>
        </authorList>
    </citation>
    <scope>NUCLEOTIDE SEQUENCE</scope>
</reference>
<protein>
    <submittedName>
        <fullName evidence="1">Uncharacterized protein</fullName>
    </submittedName>
</protein>